<accession>A0A2T4ZC37</accession>
<name>A0A2T4ZC37_9BACL</name>
<sequence>MPVANQIFNAKILQVASTGAVNMGDVVNVGRLFNQKTLGPNFPVGDFISNIKANNNFSFDPDVIDQV</sequence>
<reference evidence="1 2" key="1">
    <citation type="submission" date="2018-04" db="EMBL/GenBank/DDBJ databases">
        <title>Genomic Encyclopedia of Archaeal and Bacterial Type Strains, Phase II (KMG-II): from individual species to whole genera.</title>
        <authorList>
            <person name="Goeker M."/>
        </authorList>
    </citation>
    <scope>NUCLEOTIDE SEQUENCE [LARGE SCALE GENOMIC DNA]</scope>
    <source>
        <strain evidence="1 2">DSM 45169</strain>
    </source>
</reference>
<dbReference type="EMBL" id="PZZP01000001">
    <property type="protein sequence ID" value="PTM59457.1"/>
    <property type="molecule type" value="Genomic_DNA"/>
</dbReference>
<gene>
    <name evidence="1" type="ORF">C8J48_2080</name>
</gene>
<evidence type="ECO:0000313" key="2">
    <source>
        <dbReference type="Proteomes" id="UP000241639"/>
    </source>
</evidence>
<proteinExistence type="predicted"/>
<organism evidence="1 2">
    <name type="scientific">Desmospora activa DSM 45169</name>
    <dbReference type="NCBI Taxonomy" id="1121389"/>
    <lineage>
        <taxon>Bacteria</taxon>
        <taxon>Bacillati</taxon>
        <taxon>Bacillota</taxon>
        <taxon>Bacilli</taxon>
        <taxon>Bacillales</taxon>
        <taxon>Thermoactinomycetaceae</taxon>
        <taxon>Desmospora</taxon>
    </lineage>
</organism>
<dbReference type="RefSeq" id="WP_107726464.1">
    <property type="nucleotide sequence ID" value="NZ_PZZP01000001.1"/>
</dbReference>
<protein>
    <submittedName>
        <fullName evidence="1">Spore germination protein GerPA/GerPF</fullName>
    </submittedName>
</protein>
<dbReference type="InterPro" id="IPR019618">
    <property type="entry name" value="Spore_germination_GerPA"/>
</dbReference>
<comment type="caution">
    <text evidence="1">The sequence shown here is derived from an EMBL/GenBank/DDBJ whole genome shotgun (WGS) entry which is preliminary data.</text>
</comment>
<evidence type="ECO:0000313" key="1">
    <source>
        <dbReference type="EMBL" id="PTM59457.1"/>
    </source>
</evidence>
<dbReference type="AlphaFoldDB" id="A0A2T4ZC37"/>
<dbReference type="Proteomes" id="UP000241639">
    <property type="component" value="Unassembled WGS sequence"/>
</dbReference>
<dbReference type="OrthoDB" id="2990279at2"/>
<dbReference type="Pfam" id="PF10676">
    <property type="entry name" value="gerPA"/>
    <property type="match status" value="1"/>
</dbReference>
<keyword evidence="2" id="KW-1185">Reference proteome</keyword>